<organism evidence="9 10">
    <name type="scientific">Candidatus Limivivens merdigallinarum</name>
    <dbReference type="NCBI Taxonomy" id="2840859"/>
    <lineage>
        <taxon>Bacteria</taxon>
        <taxon>Bacillati</taxon>
        <taxon>Bacillota</taxon>
        <taxon>Clostridia</taxon>
        <taxon>Lachnospirales</taxon>
        <taxon>Lachnospiraceae</taxon>
        <taxon>Lachnospiraceae incertae sedis</taxon>
        <taxon>Candidatus Limivivens</taxon>
    </lineage>
</organism>
<dbReference type="Proteomes" id="UP000886886">
    <property type="component" value="Unassembled WGS sequence"/>
</dbReference>
<evidence type="ECO:0000259" key="8">
    <source>
        <dbReference type="Pfam" id="PF08478"/>
    </source>
</evidence>
<dbReference type="GO" id="GO:0005886">
    <property type="term" value="C:plasma membrane"/>
    <property type="evidence" value="ECO:0007669"/>
    <property type="project" value="TreeGrafter"/>
</dbReference>
<name>A0A9D0ZXX0_9FIRM</name>
<proteinExistence type="predicted"/>
<evidence type="ECO:0000313" key="10">
    <source>
        <dbReference type="Proteomes" id="UP000886886"/>
    </source>
</evidence>
<evidence type="ECO:0000256" key="6">
    <source>
        <dbReference type="SAM" id="MobiDB-lite"/>
    </source>
</evidence>
<evidence type="ECO:0000256" key="2">
    <source>
        <dbReference type="ARBA" id="ARBA00022618"/>
    </source>
</evidence>
<dbReference type="PANTHER" id="PTHR37820:SF1">
    <property type="entry name" value="CELL DIVISION PROTEIN FTSQ"/>
    <property type="match status" value="1"/>
</dbReference>
<evidence type="ECO:0000256" key="4">
    <source>
        <dbReference type="ARBA" id="ARBA00022989"/>
    </source>
</evidence>
<evidence type="ECO:0000256" key="1">
    <source>
        <dbReference type="ARBA" id="ARBA00022475"/>
    </source>
</evidence>
<feature type="domain" description="POTRA" evidence="8">
    <location>
        <begin position="36"/>
        <end position="106"/>
    </location>
</feature>
<keyword evidence="4 7" id="KW-1133">Transmembrane helix</keyword>
<gene>
    <name evidence="9" type="ORF">IAB26_13515</name>
</gene>
<keyword evidence="2 9" id="KW-0132">Cell division</keyword>
<dbReference type="Pfam" id="PF08478">
    <property type="entry name" value="POTRA_1"/>
    <property type="match status" value="1"/>
</dbReference>
<sequence>MNQKKKRRHRKKYIKIAVLLLIAVLAITALTVFGLFRVSELVISGNEHYTATEVQQAIMQDGLCQNTLYLLWKFQDKERTEEALPFLSGIEVRMVSPFKVEVQVYEKPEVAYIQAQGTYIYFDREGVVMQTSEQIYEDIPEVSGITVDEVTLYERLKVTDEEKFDDVVTLASALNRENLIPDEIRYSTRDELIVIFGNLNVIMGDGTDLEGKVTALKSILPNIEEEKGIIYMEDYSEDSQTVTYRENAVLETEPATNADGEVVETEETTGTETGTEAASGTTESSQGPTYQESDGTFATDSEGNEYYMDKNGNITYNIDQYNYTDENGEIITDGYGYIDPYTGAYII</sequence>
<dbReference type="AlphaFoldDB" id="A0A9D0ZXX0"/>
<evidence type="ECO:0000256" key="3">
    <source>
        <dbReference type="ARBA" id="ARBA00022692"/>
    </source>
</evidence>
<keyword evidence="1" id="KW-1003">Cell membrane</keyword>
<dbReference type="PANTHER" id="PTHR37820">
    <property type="entry name" value="CELL DIVISION PROTEIN DIVIB"/>
    <property type="match status" value="1"/>
</dbReference>
<keyword evidence="5" id="KW-0131">Cell cycle</keyword>
<protein>
    <submittedName>
        <fullName evidence="9">Cell division protein FtsQ/DivIB</fullName>
    </submittedName>
</protein>
<dbReference type="GO" id="GO:0051301">
    <property type="term" value="P:cell division"/>
    <property type="evidence" value="ECO:0007669"/>
    <property type="project" value="UniProtKB-KW"/>
</dbReference>
<evidence type="ECO:0000256" key="7">
    <source>
        <dbReference type="SAM" id="Phobius"/>
    </source>
</evidence>
<keyword evidence="3 7" id="KW-0812">Transmembrane</keyword>
<reference evidence="9" key="1">
    <citation type="submission" date="2020-10" db="EMBL/GenBank/DDBJ databases">
        <authorList>
            <person name="Gilroy R."/>
        </authorList>
    </citation>
    <scope>NUCLEOTIDE SEQUENCE</scope>
    <source>
        <strain evidence="9">ChiSjej3B21-11622</strain>
    </source>
</reference>
<dbReference type="InterPro" id="IPR050487">
    <property type="entry name" value="FtsQ_DivIB"/>
</dbReference>
<keyword evidence="7" id="KW-0472">Membrane</keyword>
<reference evidence="9" key="2">
    <citation type="journal article" date="2021" name="PeerJ">
        <title>Extensive microbial diversity within the chicken gut microbiome revealed by metagenomics and culture.</title>
        <authorList>
            <person name="Gilroy R."/>
            <person name="Ravi A."/>
            <person name="Getino M."/>
            <person name="Pursley I."/>
            <person name="Horton D.L."/>
            <person name="Alikhan N.F."/>
            <person name="Baker D."/>
            <person name="Gharbi K."/>
            <person name="Hall N."/>
            <person name="Watson M."/>
            <person name="Adriaenssens E.M."/>
            <person name="Foster-Nyarko E."/>
            <person name="Jarju S."/>
            <person name="Secka A."/>
            <person name="Antonio M."/>
            <person name="Oren A."/>
            <person name="Chaudhuri R.R."/>
            <person name="La Ragione R."/>
            <person name="Hildebrand F."/>
            <person name="Pallen M.J."/>
        </authorList>
    </citation>
    <scope>NUCLEOTIDE SEQUENCE</scope>
    <source>
        <strain evidence="9">ChiSjej3B21-11622</strain>
    </source>
</reference>
<dbReference type="InterPro" id="IPR013685">
    <property type="entry name" value="POTRA_FtsQ_type"/>
</dbReference>
<feature type="transmembrane region" description="Helical" evidence="7">
    <location>
        <begin position="12"/>
        <end position="36"/>
    </location>
</feature>
<accession>A0A9D0ZXX0</accession>
<feature type="compositionally biased region" description="Polar residues" evidence="6">
    <location>
        <begin position="285"/>
        <end position="301"/>
    </location>
</feature>
<evidence type="ECO:0000313" key="9">
    <source>
        <dbReference type="EMBL" id="HIQ97561.1"/>
    </source>
</evidence>
<evidence type="ECO:0000256" key="5">
    <source>
        <dbReference type="ARBA" id="ARBA00023306"/>
    </source>
</evidence>
<feature type="compositionally biased region" description="Low complexity" evidence="6">
    <location>
        <begin position="270"/>
        <end position="284"/>
    </location>
</feature>
<dbReference type="EMBL" id="DVFT01000197">
    <property type="protein sequence ID" value="HIQ97561.1"/>
    <property type="molecule type" value="Genomic_DNA"/>
</dbReference>
<comment type="caution">
    <text evidence="9">The sequence shown here is derived from an EMBL/GenBank/DDBJ whole genome shotgun (WGS) entry which is preliminary data.</text>
</comment>
<feature type="region of interest" description="Disordered" evidence="6">
    <location>
        <begin position="253"/>
        <end position="303"/>
    </location>
</feature>